<evidence type="ECO:0000313" key="17">
    <source>
        <dbReference type="Proteomes" id="UP000321080"/>
    </source>
</evidence>
<dbReference type="SUPFAM" id="SSF56425">
    <property type="entry name" value="Succinate dehydrogenase/fumarate reductase flavoprotein, catalytic domain"/>
    <property type="match status" value="1"/>
</dbReference>
<dbReference type="FunFam" id="3.50.50.60:FF:000009">
    <property type="entry name" value="Succinate dehydrogenase flavoprotein subunit"/>
    <property type="match status" value="1"/>
</dbReference>
<feature type="domain" description="FAD-dependent oxidoreductase 2 FAD-binding" evidence="14">
    <location>
        <begin position="36"/>
        <end position="470"/>
    </location>
</feature>
<evidence type="ECO:0000256" key="10">
    <source>
        <dbReference type="ARBA" id="ARBA00023002"/>
    </source>
</evidence>
<dbReference type="InterPro" id="IPR011280">
    <property type="entry name" value="Succ_DH/Fum_Rdt_flav_su"/>
</dbReference>
<sequence length="671" mass="74377">MSVLDSKVPKGPIKDKWTTYKDKIDLVNPANKRNIDVIVVGTGLAGGSAAATLAELGYNVKAFAYQDSPRRAHSIAAQGGINAAKNYMGDGDSTYRLFYDTVKGGDYRSREANVHRLAEVSGNIIDQCVAQGVPFARDYGGLLDNRSFGGVLVSRTFYAKGQTGQQLLLGAYSAMNRQIARGKIQMYNRHEMLDVVVVDGKARGIITRNLITGEIERHSAHAVVIGSGGYGNVYFLSTNAMGSNATAAWKIHKKGAFFANPCYTQIHPTCIPRSGDYQSKLTLMSESLRNDGRIWVPKNIEDAKAIQQGKLKPTDLAEEDRDYYLERRYPAFGNLVPRDVASRAAKERCDAGYGVNATGEAVYLDFAAAIERYGKEQAKIQGIDNPSADKVYDLGQAIVEAKYGNLFQMYEKIVDENPYKTPMMIYPATHYTMGGVWVDYNLMTTVPGLYCIGEANFSDHGANRLGASALMQGLADGYFVLPYTIGDYLSDEIRTGAIPTDTPEFEEAEKAVKSQIDFFMNNNGTKSVDHFHKRLGKVMWDKVGMARNEKGLKEAMAEIKAIREEFWKDVKVPGIANEMNPELEKAGRVADFLELGELFAKDALMREESCGGHFREESVEESGEQKGEAKRNDKDFAFVAAWEFKGEPADAVLHKEELEFKDIELKQRSYK</sequence>
<dbReference type="InterPro" id="IPR037099">
    <property type="entry name" value="Fum_R/Succ_DH_flav-like_C_sf"/>
</dbReference>
<reference evidence="16 17" key="1">
    <citation type="submission" date="2019-08" db="EMBL/GenBank/DDBJ databases">
        <title>Seonamhaeicola sediminis sp. nov., isolated from marine sediment.</title>
        <authorList>
            <person name="Cao W.R."/>
        </authorList>
    </citation>
    <scope>NUCLEOTIDE SEQUENCE [LARGE SCALE GENOMIC DNA]</scope>
    <source>
        <strain evidence="16 17">1505</strain>
    </source>
</reference>
<evidence type="ECO:0000256" key="11">
    <source>
        <dbReference type="ARBA" id="ARBA00023136"/>
    </source>
</evidence>
<dbReference type="Proteomes" id="UP000321080">
    <property type="component" value="Unassembled WGS sequence"/>
</dbReference>
<evidence type="ECO:0000259" key="15">
    <source>
        <dbReference type="Pfam" id="PF02910"/>
    </source>
</evidence>
<dbReference type="EMBL" id="VRKQ01000010">
    <property type="protein sequence ID" value="TXG36886.1"/>
    <property type="molecule type" value="Genomic_DNA"/>
</dbReference>
<evidence type="ECO:0000256" key="2">
    <source>
        <dbReference type="ARBA" id="ARBA00004413"/>
    </source>
</evidence>
<evidence type="ECO:0000256" key="4">
    <source>
        <dbReference type="ARBA" id="ARBA00012792"/>
    </source>
</evidence>
<proteinExistence type="inferred from homology"/>
<dbReference type="AlphaFoldDB" id="A0A5C7GGU8"/>
<evidence type="ECO:0000256" key="9">
    <source>
        <dbReference type="ARBA" id="ARBA00022982"/>
    </source>
</evidence>
<evidence type="ECO:0000256" key="5">
    <source>
        <dbReference type="ARBA" id="ARBA00022448"/>
    </source>
</evidence>
<evidence type="ECO:0000313" key="16">
    <source>
        <dbReference type="EMBL" id="TXG36886.1"/>
    </source>
</evidence>
<comment type="cofactor">
    <cofactor evidence="1">
        <name>FAD</name>
        <dbReference type="ChEBI" id="CHEBI:57692"/>
    </cofactor>
</comment>
<dbReference type="InterPro" id="IPR003953">
    <property type="entry name" value="FAD-dep_OxRdtase_2_FAD-bd"/>
</dbReference>
<evidence type="ECO:0000256" key="1">
    <source>
        <dbReference type="ARBA" id="ARBA00001974"/>
    </source>
</evidence>
<dbReference type="Gene3D" id="3.90.700.10">
    <property type="entry name" value="Succinate dehydrogenase/fumarate reductase flavoprotein, catalytic domain"/>
    <property type="match status" value="1"/>
</dbReference>
<evidence type="ECO:0000256" key="12">
    <source>
        <dbReference type="ARBA" id="ARBA00049220"/>
    </source>
</evidence>
<comment type="subcellular location">
    <subcellularLocation>
        <location evidence="2">Cell membrane</location>
        <topology evidence="2">Peripheral membrane protein</topology>
        <orientation evidence="2">Cytoplasmic side</orientation>
    </subcellularLocation>
</comment>
<dbReference type="NCBIfam" id="TIGR01811">
    <property type="entry name" value="sdhA_Bsu"/>
    <property type="match status" value="1"/>
</dbReference>
<dbReference type="GO" id="GO:0050660">
    <property type="term" value="F:flavin adenine dinucleotide binding"/>
    <property type="evidence" value="ECO:0007669"/>
    <property type="project" value="TreeGrafter"/>
</dbReference>
<protein>
    <recommendedName>
        <fullName evidence="4">succinate dehydrogenase</fullName>
        <ecNumber evidence="4">1.3.5.1</ecNumber>
    </recommendedName>
</protein>
<dbReference type="EC" id="1.3.5.1" evidence="4"/>
<dbReference type="InterPro" id="IPR027477">
    <property type="entry name" value="Succ_DH/fumarate_Rdtase_cat_sf"/>
</dbReference>
<dbReference type="PRINTS" id="PR00368">
    <property type="entry name" value="FADPNR"/>
</dbReference>
<evidence type="ECO:0000256" key="7">
    <source>
        <dbReference type="ARBA" id="ARBA00022630"/>
    </source>
</evidence>
<dbReference type="FunFam" id="1.20.58.100:FF:000003">
    <property type="entry name" value="Succinate dehydrogenase flavoprotein subunit"/>
    <property type="match status" value="1"/>
</dbReference>
<evidence type="ECO:0000256" key="3">
    <source>
        <dbReference type="ARBA" id="ARBA00008040"/>
    </source>
</evidence>
<comment type="similarity">
    <text evidence="3">Belongs to the FAD-dependent oxidoreductase 2 family. FRD/SDH subfamily.</text>
</comment>
<keyword evidence="11" id="KW-0472">Membrane</keyword>
<keyword evidence="10" id="KW-0560">Oxidoreductase</keyword>
<dbReference type="Gene3D" id="1.20.58.100">
    <property type="entry name" value="Fumarate reductase/succinate dehydrogenase flavoprotein-like, C-terminal domain"/>
    <property type="match status" value="1"/>
</dbReference>
<dbReference type="PANTHER" id="PTHR11632">
    <property type="entry name" value="SUCCINATE DEHYDROGENASE 2 FLAVOPROTEIN SUBUNIT"/>
    <property type="match status" value="1"/>
</dbReference>
<dbReference type="Gene3D" id="3.50.50.60">
    <property type="entry name" value="FAD/NAD(P)-binding domain"/>
    <property type="match status" value="2"/>
</dbReference>
<dbReference type="InterPro" id="IPR036188">
    <property type="entry name" value="FAD/NAD-bd_sf"/>
</dbReference>
<dbReference type="NCBIfam" id="NF005749">
    <property type="entry name" value="PRK07573.1"/>
    <property type="match status" value="1"/>
</dbReference>
<keyword evidence="7" id="KW-0285">Flavoprotein</keyword>
<organism evidence="16 17">
    <name type="scientific">Seonamhaeicola maritimus</name>
    <dbReference type="NCBI Taxonomy" id="2591822"/>
    <lineage>
        <taxon>Bacteria</taxon>
        <taxon>Pseudomonadati</taxon>
        <taxon>Bacteroidota</taxon>
        <taxon>Flavobacteriia</taxon>
        <taxon>Flavobacteriales</taxon>
        <taxon>Flavobacteriaceae</taxon>
    </lineage>
</organism>
<comment type="caution">
    <text evidence="16">The sequence shown here is derived from an EMBL/GenBank/DDBJ whole genome shotgun (WGS) entry which is preliminary data.</text>
</comment>
<dbReference type="GO" id="GO:0005886">
    <property type="term" value="C:plasma membrane"/>
    <property type="evidence" value="ECO:0007669"/>
    <property type="project" value="UniProtKB-SubCell"/>
</dbReference>
<dbReference type="OrthoDB" id="9806724at2"/>
<dbReference type="GO" id="GO:0009055">
    <property type="term" value="F:electron transfer activity"/>
    <property type="evidence" value="ECO:0007669"/>
    <property type="project" value="TreeGrafter"/>
</dbReference>
<evidence type="ECO:0000256" key="13">
    <source>
        <dbReference type="PIRSR" id="PIRSR630664-50"/>
    </source>
</evidence>
<dbReference type="Pfam" id="PF02910">
    <property type="entry name" value="Succ_DH_flav_C"/>
    <property type="match status" value="1"/>
</dbReference>
<keyword evidence="5" id="KW-0813">Transport</keyword>
<name>A0A5C7GGU8_9FLAO</name>
<feature type="active site" description="Proton acceptor" evidence="13">
    <location>
        <position position="338"/>
    </location>
</feature>
<dbReference type="SUPFAM" id="SSF51905">
    <property type="entry name" value="FAD/NAD(P)-binding domain"/>
    <property type="match status" value="1"/>
</dbReference>
<dbReference type="PANTHER" id="PTHR11632:SF53">
    <property type="entry name" value="SUCCINATE DEHYDROGENASE FLAVOPROTEIN SUBUNIT"/>
    <property type="match status" value="1"/>
</dbReference>
<feature type="domain" description="Fumarate reductase/succinate dehydrogenase flavoprotein-like C-terminal" evidence="15">
    <location>
        <begin position="532"/>
        <end position="670"/>
    </location>
</feature>
<accession>A0A5C7GGU8</accession>
<dbReference type="InterPro" id="IPR030664">
    <property type="entry name" value="SdhA/FrdA/AprA"/>
</dbReference>
<dbReference type="PRINTS" id="PR00411">
    <property type="entry name" value="PNDRDTASEI"/>
</dbReference>
<evidence type="ECO:0000256" key="6">
    <source>
        <dbReference type="ARBA" id="ARBA00022475"/>
    </source>
</evidence>
<keyword evidence="8" id="KW-0274">FAD</keyword>
<keyword evidence="17" id="KW-1185">Reference proteome</keyword>
<comment type="catalytic activity">
    <reaction evidence="12">
        <text>a quinone + succinate = fumarate + a quinol</text>
        <dbReference type="Rhea" id="RHEA:40523"/>
        <dbReference type="ChEBI" id="CHEBI:24646"/>
        <dbReference type="ChEBI" id="CHEBI:29806"/>
        <dbReference type="ChEBI" id="CHEBI:30031"/>
        <dbReference type="ChEBI" id="CHEBI:132124"/>
        <dbReference type="EC" id="1.3.5.1"/>
    </reaction>
</comment>
<keyword evidence="9" id="KW-0249">Electron transport</keyword>
<dbReference type="Pfam" id="PF00890">
    <property type="entry name" value="FAD_binding_2"/>
    <property type="match status" value="1"/>
</dbReference>
<evidence type="ECO:0000256" key="8">
    <source>
        <dbReference type="ARBA" id="ARBA00022827"/>
    </source>
</evidence>
<gene>
    <name evidence="16" type="ORF">FUA22_09950</name>
</gene>
<dbReference type="SUPFAM" id="SSF46977">
    <property type="entry name" value="Succinate dehydrogenase/fumarate reductase flavoprotein C-terminal domain"/>
    <property type="match status" value="1"/>
</dbReference>
<dbReference type="GO" id="GO:0009061">
    <property type="term" value="P:anaerobic respiration"/>
    <property type="evidence" value="ECO:0007669"/>
    <property type="project" value="TreeGrafter"/>
</dbReference>
<keyword evidence="6" id="KW-1003">Cell membrane</keyword>
<evidence type="ECO:0000259" key="14">
    <source>
        <dbReference type="Pfam" id="PF00890"/>
    </source>
</evidence>
<dbReference type="RefSeq" id="WP_147767857.1">
    <property type="nucleotide sequence ID" value="NZ_VRKQ01000010.1"/>
</dbReference>
<dbReference type="GO" id="GO:0008177">
    <property type="term" value="F:succinate dehydrogenase (quinone) activity"/>
    <property type="evidence" value="ECO:0007669"/>
    <property type="project" value="UniProtKB-EC"/>
</dbReference>
<dbReference type="InterPro" id="IPR015939">
    <property type="entry name" value="Fum_Rdtase/Succ_DH_flav-like_C"/>
</dbReference>